<dbReference type="AlphaFoldDB" id="A0A3B1AQH0"/>
<gene>
    <name evidence="1" type="ORF">MNBD_ALPHA03-343</name>
</gene>
<proteinExistence type="predicted"/>
<sequence>MTSEQANLNEKISNILQLSYVKNAEGRSLLFNRITGFLEEYHTELSQTEQTLMSEILDKLLNTVEMTVRKKLAERLALNKEAPLDLIVLLANDQIDVALPVLELSKLLSDNELIKIIRHKTAQHQLSIASRQKISSNVCRELVTVGNTKTLIVLLNNHDAKIDNSSFADLIEKSKNAQPLQPPIIERPDLPPEMAAKMYQWVSDSLKQSILTNLNISESDIDEILLTTIEELTNSGLNQVSREKSEIILVNKLHQAQKLSSAFLMKCLNQGQSSLFEIAFAKIINVPRKIMRSFLYNRGAEALAVSCCAAGIDQSVFLTIFQLTRAAQNIDTKISDDETAKAFAHFKKLDRKKAHLTIQKWVAEATGGSIF</sequence>
<dbReference type="Pfam" id="PF10098">
    <property type="entry name" value="DUF2336"/>
    <property type="match status" value="1"/>
</dbReference>
<accession>A0A3B1AQH0</accession>
<name>A0A3B1AQH0_9ZZZZ</name>
<dbReference type="InterPro" id="IPR019285">
    <property type="entry name" value="DUF2336"/>
</dbReference>
<dbReference type="EMBL" id="UOFW01000006">
    <property type="protein sequence ID" value="VAX02054.1"/>
    <property type="molecule type" value="Genomic_DNA"/>
</dbReference>
<organism evidence="1">
    <name type="scientific">hydrothermal vent metagenome</name>
    <dbReference type="NCBI Taxonomy" id="652676"/>
    <lineage>
        <taxon>unclassified sequences</taxon>
        <taxon>metagenomes</taxon>
        <taxon>ecological metagenomes</taxon>
    </lineage>
</organism>
<evidence type="ECO:0000313" key="1">
    <source>
        <dbReference type="EMBL" id="VAX02054.1"/>
    </source>
</evidence>
<protein>
    <recommendedName>
        <fullName evidence="2">DUF2336 domain-containing protein</fullName>
    </recommendedName>
</protein>
<reference evidence="1" key="1">
    <citation type="submission" date="2018-06" db="EMBL/GenBank/DDBJ databases">
        <authorList>
            <person name="Zhirakovskaya E."/>
        </authorList>
    </citation>
    <scope>NUCLEOTIDE SEQUENCE</scope>
</reference>
<evidence type="ECO:0008006" key="2">
    <source>
        <dbReference type="Google" id="ProtNLM"/>
    </source>
</evidence>